<sequence>MIALSRFHDAVIHFDPGNRADDFEEKELSKAWVESRSCPAWRNGFLCVDGTTFNLFQKPGYHGEGFFDRKSRYSLTNLIVILPHNLKIVDYVIGIPGSIHDAS</sequence>
<dbReference type="EMBL" id="WHUW01000126">
    <property type="protein sequence ID" value="KAF8422344.1"/>
    <property type="molecule type" value="Genomic_DNA"/>
</dbReference>
<feature type="non-terminal residue" evidence="1">
    <location>
        <position position="103"/>
    </location>
</feature>
<keyword evidence="2" id="KW-1185">Reference proteome</keyword>
<evidence type="ECO:0000313" key="1">
    <source>
        <dbReference type="EMBL" id="KAF8422344.1"/>
    </source>
</evidence>
<protein>
    <recommendedName>
        <fullName evidence="3">DDE Tnp4 domain-containing protein</fullName>
    </recommendedName>
</protein>
<dbReference type="Proteomes" id="UP001194468">
    <property type="component" value="Unassembled WGS sequence"/>
</dbReference>
<organism evidence="1 2">
    <name type="scientific">Boletus edulis BED1</name>
    <dbReference type="NCBI Taxonomy" id="1328754"/>
    <lineage>
        <taxon>Eukaryota</taxon>
        <taxon>Fungi</taxon>
        <taxon>Dikarya</taxon>
        <taxon>Basidiomycota</taxon>
        <taxon>Agaricomycotina</taxon>
        <taxon>Agaricomycetes</taxon>
        <taxon>Agaricomycetidae</taxon>
        <taxon>Boletales</taxon>
        <taxon>Boletineae</taxon>
        <taxon>Boletaceae</taxon>
        <taxon>Boletoideae</taxon>
        <taxon>Boletus</taxon>
    </lineage>
</organism>
<reference evidence="1" key="1">
    <citation type="submission" date="2019-10" db="EMBL/GenBank/DDBJ databases">
        <authorList>
            <consortium name="DOE Joint Genome Institute"/>
            <person name="Kuo A."/>
            <person name="Miyauchi S."/>
            <person name="Kiss E."/>
            <person name="Drula E."/>
            <person name="Kohler A."/>
            <person name="Sanchez-Garcia M."/>
            <person name="Andreopoulos B."/>
            <person name="Barry K.W."/>
            <person name="Bonito G."/>
            <person name="Buee M."/>
            <person name="Carver A."/>
            <person name="Chen C."/>
            <person name="Cichocki N."/>
            <person name="Clum A."/>
            <person name="Culley D."/>
            <person name="Crous P.W."/>
            <person name="Fauchery L."/>
            <person name="Girlanda M."/>
            <person name="Hayes R."/>
            <person name="Keri Z."/>
            <person name="LaButti K."/>
            <person name="Lipzen A."/>
            <person name="Lombard V."/>
            <person name="Magnuson J."/>
            <person name="Maillard F."/>
            <person name="Morin E."/>
            <person name="Murat C."/>
            <person name="Nolan M."/>
            <person name="Ohm R."/>
            <person name="Pangilinan J."/>
            <person name="Pereira M."/>
            <person name="Perotto S."/>
            <person name="Peter M."/>
            <person name="Riley R."/>
            <person name="Sitrit Y."/>
            <person name="Stielow B."/>
            <person name="Szollosi G."/>
            <person name="Zifcakova L."/>
            <person name="Stursova M."/>
            <person name="Spatafora J.W."/>
            <person name="Tedersoo L."/>
            <person name="Vaario L.-M."/>
            <person name="Yamada A."/>
            <person name="Yan M."/>
            <person name="Wang P."/>
            <person name="Xu J."/>
            <person name="Bruns T."/>
            <person name="Baldrian P."/>
            <person name="Vilgalys R."/>
            <person name="Henrissat B."/>
            <person name="Grigoriev I.V."/>
            <person name="Hibbett D."/>
            <person name="Nagy L.G."/>
            <person name="Martin F.M."/>
        </authorList>
    </citation>
    <scope>NUCLEOTIDE SEQUENCE</scope>
    <source>
        <strain evidence="1">BED1</strain>
    </source>
</reference>
<reference evidence="1" key="2">
    <citation type="journal article" date="2020" name="Nat. Commun.">
        <title>Large-scale genome sequencing of mycorrhizal fungi provides insights into the early evolution of symbiotic traits.</title>
        <authorList>
            <person name="Miyauchi S."/>
            <person name="Kiss E."/>
            <person name="Kuo A."/>
            <person name="Drula E."/>
            <person name="Kohler A."/>
            <person name="Sanchez-Garcia M."/>
            <person name="Morin E."/>
            <person name="Andreopoulos B."/>
            <person name="Barry K.W."/>
            <person name="Bonito G."/>
            <person name="Buee M."/>
            <person name="Carver A."/>
            <person name="Chen C."/>
            <person name="Cichocki N."/>
            <person name="Clum A."/>
            <person name="Culley D."/>
            <person name="Crous P.W."/>
            <person name="Fauchery L."/>
            <person name="Girlanda M."/>
            <person name="Hayes R.D."/>
            <person name="Keri Z."/>
            <person name="LaButti K."/>
            <person name="Lipzen A."/>
            <person name="Lombard V."/>
            <person name="Magnuson J."/>
            <person name="Maillard F."/>
            <person name="Murat C."/>
            <person name="Nolan M."/>
            <person name="Ohm R.A."/>
            <person name="Pangilinan J."/>
            <person name="Pereira M.F."/>
            <person name="Perotto S."/>
            <person name="Peter M."/>
            <person name="Pfister S."/>
            <person name="Riley R."/>
            <person name="Sitrit Y."/>
            <person name="Stielow J.B."/>
            <person name="Szollosi G."/>
            <person name="Zifcakova L."/>
            <person name="Stursova M."/>
            <person name="Spatafora J.W."/>
            <person name="Tedersoo L."/>
            <person name="Vaario L.M."/>
            <person name="Yamada A."/>
            <person name="Yan M."/>
            <person name="Wang P."/>
            <person name="Xu J."/>
            <person name="Bruns T."/>
            <person name="Baldrian P."/>
            <person name="Vilgalys R."/>
            <person name="Dunand C."/>
            <person name="Henrissat B."/>
            <person name="Grigoriev I.V."/>
            <person name="Hibbett D."/>
            <person name="Nagy L.G."/>
            <person name="Martin F.M."/>
        </authorList>
    </citation>
    <scope>NUCLEOTIDE SEQUENCE</scope>
    <source>
        <strain evidence="1">BED1</strain>
    </source>
</reference>
<evidence type="ECO:0000313" key="2">
    <source>
        <dbReference type="Proteomes" id="UP001194468"/>
    </source>
</evidence>
<evidence type="ECO:0008006" key="3">
    <source>
        <dbReference type="Google" id="ProtNLM"/>
    </source>
</evidence>
<proteinExistence type="predicted"/>
<comment type="caution">
    <text evidence="1">The sequence shown here is derived from an EMBL/GenBank/DDBJ whole genome shotgun (WGS) entry which is preliminary data.</text>
</comment>
<gene>
    <name evidence="1" type="ORF">L210DRAFT_3319839</name>
</gene>
<dbReference type="AlphaFoldDB" id="A0AAD4G6M1"/>
<accession>A0AAD4G6M1</accession>
<name>A0AAD4G6M1_BOLED</name>